<accession>A0AA40C8E6</accession>
<reference evidence="1" key="1">
    <citation type="submission" date="2023-06" db="EMBL/GenBank/DDBJ databases">
        <title>Genome-scale phylogeny and comparative genomics of the fungal order Sordariales.</title>
        <authorList>
            <consortium name="Lawrence Berkeley National Laboratory"/>
            <person name="Hensen N."/>
            <person name="Bonometti L."/>
            <person name="Westerberg I."/>
            <person name="Brannstrom I.O."/>
            <person name="Guillou S."/>
            <person name="Cros-Aarteil S."/>
            <person name="Calhoun S."/>
            <person name="Haridas S."/>
            <person name="Kuo A."/>
            <person name="Mondo S."/>
            <person name="Pangilinan J."/>
            <person name="Riley R."/>
            <person name="LaButti K."/>
            <person name="Andreopoulos B."/>
            <person name="Lipzen A."/>
            <person name="Chen C."/>
            <person name="Yanf M."/>
            <person name="Daum C."/>
            <person name="Ng V."/>
            <person name="Clum A."/>
            <person name="Steindorff A."/>
            <person name="Ohm R."/>
            <person name="Martin F."/>
            <person name="Silar P."/>
            <person name="Natvig D."/>
            <person name="Lalanne C."/>
            <person name="Gautier V."/>
            <person name="Ament-velasquez S.L."/>
            <person name="Kruys A."/>
            <person name="Hutchinson M.I."/>
            <person name="Powell A.J."/>
            <person name="Barry K."/>
            <person name="Miller A.N."/>
            <person name="Grigoriev I.V."/>
            <person name="Debuchy R."/>
            <person name="Gladieux P."/>
            <person name="Thoren M.H."/>
            <person name="Johannesson H."/>
        </authorList>
    </citation>
    <scope>NUCLEOTIDE SEQUENCE</scope>
    <source>
        <strain evidence="1">SMH3391-2</strain>
    </source>
</reference>
<dbReference type="Proteomes" id="UP001174934">
    <property type="component" value="Unassembled WGS sequence"/>
</dbReference>
<keyword evidence="2" id="KW-1185">Reference proteome</keyword>
<evidence type="ECO:0000313" key="2">
    <source>
        <dbReference type="Proteomes" id="UP001174934"/>
    </source>
</evidence>
<organism evidence="1 2">
    <name type="scientific">Bombardia bombarda</name>
    <dbReference type="NCBI Taxonomy" id="252184"/>
    <lineage>
        <taxon>Eukaryota</taxon>
        <taxon>Fungi</taxon>
        <taxon>Dikarya</taxon>
        <taxon>Ascomycota</taxon>
        <taxon>Pezizomycotina</taxon>
        <taxon>Sordariomycetes</taxon>
        <taxon>Sordariomycetidae</taxon>
        <taxon>Sordariales</taxon>
        <taxon>Lasiosphaeriaceae</taxon>
        <taxon>Bombardia</taxon>
    </lineage>
</organism>
<comment type="caution">
    <text evidence="1">The sequence shown here is derived from an EMBL/GenBank/DDBJ whole genome shotgun (WGS) entry which is preliminary data.</text>
</comment>
<gene>
    <name evidence="1" type="ORF">B0T17DRAFT_614323</name>
</gene>
<dbReference type="AlphaFoldDB" id="A0AA40C8E6"/>
<proteinExistence type="predicted"/>
<protein>
    <submittedName>
        <fullName evidence="1">Uncharacterized protein</fullName>
    </submittedName>
</protein>
<sequence>MIPVHLGLIYLKNGYESPRTPRLDHFMLMSWCGEMAEAGLDAEKKRSQKALLNNGINHKWARMSHYRWHNERQRAMVVEFDFAIILPDPKHKQVSRLIEEEKKTKKKK</sequence>
<evidence type="ECO:0000313" key="1">
    <source>
        <dbReference type="EMBL" id="KAK0628399.1"/>
    </source>
</evidence>
<name>A0AA40C8E6_9PEZI</name>
<dbReference type="EMBL" id="JAULSR010000002">
    <property type="protein sequence ID" value="KAK0628399.1"/>
    <property type="molecule type" value="Genomic_DNA"/>
</dbReference>